<evidence type="ECO:0000256" key="1">
    <source>
        <dbReference type="SAM" id="MobiDB-lite"/>
    </source>
</evidence>
<dbReference type="EMBL" id="NAJL01000017">
    <property type="protein sequence ID" value="TKA28702.1"/>
    <property type="molecule type" value="Genomic_DNA"/>
</dbReference>
<dbReference type="AlphaFoldDB" id="A0A4U0U2I8"/>
<gene>
    <name evidence="3" type="ORF">B0A50_03030</name>
</gene>
<feature type="region of interest" description="Disordered" evidence="1">
    <location>
        <begin position="157"/>
        <end position="203"/>
    </location>
</feature>
<organism evidence="3 4">
    <name type="scientific">Salinomyces thailandicus</name>
    <dbReference type="NCBI Taxonomy" id="706561"/>
    <lineage>
        <taxon>Eukaryota</taxon>
        <taxon>Fungi</taxon>
        <taxon>Dikarya</taxon>
        <taxon>Ascomycota</taxon>
        <taxon>Pezizomycotina</taxon>
        <taxon>Dothideomycetes</taxon>
        <taxon>Dothideomycetidae</taxon>
        <taxon>Mycosphaerellales</taxon>
        <taxon>Teratosphaeriaceae</taxon>
        <taxon>Salinomyces</taxon>
    </lineage>
</organism>
<keyword evidence="2" id="KW-0812">Transmembrane</keyword>
<name>A0A4U0U2I8_9PEZI</name>
<keyword evidence="4" id="KW-1185">Reference proteome</keyword>
<feature type="transmembrane region" description="Helical" evidence="2">
    <location>
        <begin position="126"/>
        <end position="148"/>
    </location>
</feature>
<reference evidence="3 4" key="1">
    <citation type="submission" date="2017-03" db="EMBL/GenBank/DDBJ databases">
        <title>Genomes of endolithic fungi from Antarctica.</title>
        <authorList>
            <person name="Coleine C."/>
            <person name="Masonjones S."/>
            <person name="Stajich J.E."/>
        </authorList>
    </citation>
    <scope>NUCLEOTIDE SEQUENCE [LARGE SCALE GENOMIC DNA]</scope>
    <source>
        <strain evidence="3 4">CCFEE 6315</strain>
    </source>
</reference>
<dbReference type="OrthoDB" id="2550114at2759"/>
<evidence type="ECO:0000313" key="3">
    <source>
        <dbReference type="EMBL" id="TKA28702.1"/>
    </source>
</evidence>
<dbReference type="Proteomes" id="UP000308549">
    <property type="component" value="Unassembled WGS sequence"/>
</dbReference>
<comment type="caution">
    <text evidence="3">The sequence shown here is derived from an EMBL/GenBank/DDBJ whole genome shotgun (WGS) entry which is preliminary data.</text>
</comment>
<proteinExistence type="predicted"/>
<evidence type="ECO:0000313" key="4">
    <source>
        <dbReference type="Proteomes" id="UP000308549"/>
    </source>
</evidence>
<keyword evidence="2" id="KW-1133">Transmembrane helix</keyword>
<feature type="transmembrane region" description="Helical" evidence="2">
    <location>
        <begin position="12"/>
        <end position="34"/>
    </location>
</feature>
<keyword evidence="2" id="KW-0472">Membrane</keyword>
<protein>
    <submittedName>
        <fullName evidence="3">Uncharacterized protein</fullName>
    </submittedName>
</protein>
<sequence length="203" mass="21674">MTPFDLYSLSTSAYLALQATPLLLTPSLIITLLSTTPRAPSELETYLCRSLALALLAYAALVLLLTGTFPLPGAAAAAGDARTSSSSNDDEDGSNDRYAYPTLLVTTVYHALTAFYLYMQVTKRGGFGFGAGLTASTGLFCFGVWMAVFGWGQSRVSGTTGADKRTSGWPFGNAESARSKKKEVREEKKEGRRRGVGRTSSGR</sequence>
<dbReference type="PANTHER" id="PTHR39605">
    <property type="entry name" value="MAJOR FACILITATOR SUPERFAMILY (MFS) PROFILE DOMAIN-CONTAINING PROTEIN"/>
    <property type="match status" value="1"/>
</dbReference>
<accession>A0A4U0U2I8</accession>
<dbReference type="PANTHER" id="PTHR39605:SF1">
    <property type="entry name" value="MAJOR FACILITATOR SUPERFAMILY (MFS) PROFILE DOMAIN-CONTAINING PROTEIN"/>
    <property type="match status" value="1"/>
</dbReference>
<evidence type="ECO:0000256" key="2">
    <source>
        <dbReference type="SAM" id="Phobius"/>
    </source>
</evidence>
<feature type="transmembrane region" description="Helical" evidence="2">
    <location>
        <begin position="98"/>
        <end position="119"/>
    </location>
</feature>